<dbReference type="Pfam" id="PF17389">
    <property type="entry name" value="Bac_rhamnosid6H"/>
    <property type="match status" value="1"/>
</dbReference>
<dbReference type="InterPro" id="IPR012341">
    <property type="entry name" value="6hp_glycosidase-like_sf"/>
</dbReference>
<dbReference type="InterPro" id="IPR008928">
    <property type="entry name" value="6-hairpin_glycosidase_sf"/>
</dbReference>
<protein>
    <recommendedName>
        <fullName evidence="2">alpha-L-rhamnosidase</fullName>
        <ecNumber evidence="2">3.2.1.40</ecNumber>
    </recommendedName>
</protein>
<dbReference type="Gene3D" id="2.60.40.10">
    <property type="entry name" value="Immunoglobulins"/>
    <property type="match status" value="1"/>
</dbReference>
<feature type="domain" description="Alpha-L-rhamnosidase six-hairpin glycosidase" evidence="7">
    <location>
        <begin position="453"/>
        <end position="801"/>
    </location>
</feature>
<comment type="caution">
    <text evidence="9">The sequence shown here is derived from an EMBL/GenBank/DDBJ whole genome shotgun (WGS) entry which is preliminary data.</text>
</comment>
<evidence type="ECO:0000313" key="10">
    <source>
        <dbReference type="Proteomes" id="UP001409585"/>
    </source>
</evidence>
<dbReference type="RefSeq" id="WP_345428328.1">
    <property type="nucleotide sequence ID" value="NZ_AP031496.1"/>
</dbReference>
<dbReference type="PANTHER" id="PTHR33307">
    <property type="entry name" value="ALPHA-RHAMNOSIDASE (EUROFUNG)"/>
    <property type="match status" value="1"/>
</dbReference>
<evidence type="ECO:0000259" key="7">
    <source>
        <dbReference type="Pfam" id="PF17389"/>
    </source>
</evidence>
<evidence type="ECO:0000256" key="1">
    <source>
        <dbReference type="ARBA" id="ARBA00001445"/>
    </source>
</evidence>
<feature type="domain" description="Bacterial alpha-L-rhamnosidase N-terminal" evidence="6">
    <location>
        <begin position="170"/>
        <end position="339"/>
    </location>
</feature>
<dbReference type="GO" id="GO:0005975">
    <property type="term" value="P:carbohydrate metabolic process"/>
    <property type="evidence" value="ECO:0007669"/>
    <property type="project" value="InterPro"/>
</dbReference>
<reference evidence="10" key="1">
    <citation type="journal article" date="2019" name="Int. J. Syst. Evol. Microbiol.">
        <title>The Global Catalogue of Microorganisms (GCM) 10K type strain sequencing project: providing services to taxonomists for standard genome sequencing and annotation.</title>
        <authorList>
            <consortium name="The Broad Institute Genomics Platform"/>
            <consortium name="The Broad Institute Genome Sequencing Center for Infectious Disease"/>
            <person name="Wu L."/>
            <person name="Ma J."/>
        </authorList>
    </citation>
    <scope>NUCLEOTIDE SEQUENCE [LARGE SCALE GENOMIC DNA]</scope>
    <source>
        <strain evidence="10">JCM 19134</strain>
    </source>
</reference>
<dbReference type="EMBL" id="BAABLX010000080">
    <property type="protein sequence ID" value="GAA4962084.1"/>
    <property type="molecule type" value="Genomic_DNA"/>
</dbReference>
<dbReference type="InterPro" id="IPR035396">
    <property type="entry name" value="Bac_rhamnosid6H"/>
</dbReference>
<keyword evidence="3 9" id="KW-0378">Hydrolase</keyword>
<dbReference type="Pfam" id="PF08531">
    <property type="entry name" value="Bac_rhamnosid_N"/>
    <property type="match status" value="1"/>
</dbReference>
<dbReference type="PANTHER" id="PTHR33307:SF6">
    <property type="entry name" value="ALPHA-RHAMNOSIDASE (EUROFUNG)-RELATED"/>
    <property type="match status" value="1"/>
</dbReference>
<dbReference type="AlphaFoldDB" id="A0AAV3UA58"/>
<keyword evidence="10" id="KW-1185">Reference proteome</keyword>
<name>A0AAV3UA58_9ALTE</name>
<proteinExistence type="predicted"/>
<dbReference type="SUPFAM" id="SSF48208">
    <property type="entry name" value="Six-hairpin glycosidases"/>
    <property type="match status" value="1"/>
</dbReference>
<dbReference type="Proteomes" id="UP001409585">
    <property type="component" value="Unassembled WGS sequence"/>
</dbReference>
<evidence type="ECO:0000256" key="2">
    <source>
        <dbReference type="ARBA" id="ARBA00012652"/>
    </source>
</evidence>
<feature type="domain" description="Alpha-L-rhamnosidase C-terminal" evidence="8">
    <location>
        <begin position="803"/>
        <end position="878"/>
    </location>
</feature>
<feature type="domain" description="Alpha-L-rhamnosidase concanavalin-like" evidence="5">
    <location>
        <begin position="349"/>
        <end position="449"/>
    </location>
</feature>
<dbReference type="Pfam" id="PF17390">
    <property type="entry name" value="Bac_rhamnosid_C"/>
    <property type="match status" value="1"/>
</dbReference>
<comment type="catalytic activity">
    <reaction evidence="1">
        <text>Hydrolysis of terminal non-reducing alpha-L-rhamnose residues in alpha-L-rhamnosides.</text>
        <dbReference type="EC" id="3.2.1.40"/>
    </reaction>
</comment>
<dbReference type="InterPro" id="IPR016007">
    <property type="entry name" value="Alpha_rhamnosid"/>
</dbReference>
<dbReference type="Pfam" id="PF05592">
    <property type="entry name" value="Bac_rhamnosid"/>
    <property type="match status" value="1"/>
</dbReference>
<feature type="chain" id="PRO_5043921045" description="alpha-L-rhamnosidase" evidence="4">
    <location>
        <begin position="21"/>
        <end position="1003"/>
    </location>
</feature>
<evidence type="ECO:0000313" key="9">
    <source>
        <dbReference type="EMBL" id="GAA4962084.1"/>
    </source>
</evidence>
<dbReference type="Gene3D" id="2.60.120.260">
    <property type="entry name" value="Galactose-binding domain-like"/>
    <property type="match status" value="2"/>
</dbReference>
<dbReference type="Pfam" id="PF25788">
    <property type="entry name" value="Ig_Rha78A_N"/>
    <property type="match status" value="1"/>
</dbReference>
<feature type="signal peptide" evidence="4">
    <location>
        <begin position="1"/>
        <end position="20"/>
    </location>
</feature>
<evidence type="ECO:0000259" key="8">
    <source>
        <dbReference type="Pfam" id="PF17390"/>
    </source>
</evidence>
<dbReference type="InterPro" id="IPR008902">
    <property type="entry name" value="Rhamnosid_concanavalin"/>
</dbReference>
<dbReference type="PIRSF" id="PIRSF010631">
    <property type="entry name" value="A-rhamnsds"/>
    <property type="match status" value="1"/>
</dbReference>
<dbReference type="InterPro" id="IPR035398">
    <property type="entry name" value="Bac_rhamnosid_C"/>
</dbReference>
<evidence type="ECO:0000259" key="5">
    <source>
        <dbReference type="Pfam" id="PF05592"/>
    </source>
</evidence>
<organism evidence="9 10">
    <name type="scientific">Halioxenophilus aromaticivorans</name>
    <dbReference type="NCBI Taxonomy" id="1306992"/>
    <lineage>
        <taxon>Bacteria</taxon>
        <taxon>Pseudomonadati</taxon>
        <taxon>Pseudomonadota</taxon>
        <taxon>Gammaproteobacteria</taxon>
        <taxon>Alteromonadales</taxon>
        <taxon>Alteromonadaceae</taxon>
        <taxon>Halioxenophilus</taxon>
    </lineage>
</organism>
<dbReference type="InterPro" id="IPR013783">
    <property type="entry name" value="Ig-like_fold"/>
</dbReference>
<dbReference type="Gene3D" id="2.60.420.10">
    <property type="entry name" value="Maltose phosphorylase, domain 3"/>
    <property type="match status" value="1"/>
</dbReference>
<dbReference type="EC" id="3.2.1.40" evidence="2"/>
<keyword evidence="4" id="KW-0732">Signal</keyword>
<evidence type="ECO:0000259" key="6">
    <source>
        <dbReference type="Pfam" id="PF08531"/>
    </source>
</evidence>
<accession>A0AAV3UA58</accession>
<sequence length="1003" mass="110153">MLARTAPAAVLVAASGFTLADTLTPTNLTVEYATTPIGIEAATPRLSWQSESEVRDSLQSAYQITAAYSEADLSANKSIWDTGKVSSSDSLFIDYTGPKLGSGERVYWRVKLWDKNGDASDWSSPSYWEMGLLAQSDWQPAQWIKSTNAAEESENRPASLFRGKLTLKDEIESARLYVTAQGLYEVEINGQAITDQLFTPGWTSYNHQIQYQTYDVAGFLAEGTNTVAAQLADGWYRGYLGWSGQRNIYGDETALKAKLIVTYGDGSKVELGTDETWLTSNSGPIRGSDIYNGETYDARLSNKDWSAANFDDSAWQNAQIKPVKSVELIAPQSPGVRAQQELNPKKISKAPDGSTIVDFGQNLVGVLRLQAKGEAGHTVTLRYAEVLGPEGNIYTDNLRAAKQTDQFILAGAGEESFTPKFTFHGFRYVAINNYPGELNEDNITAIVVHSDMDRTGHWQSSDDLLNQLYSNIIWGQKGNFLDVPTDCPQRDERLGWTGDAQVFAATAALNMNVSGFFAKWLDDLATDQLDNGSVPFVIPNVLGDQDSGTAGWGDAATVIPWEMYQAYGDTKILANQFDSMKAWVDYMGSQAQEDLIWRPVFQFGDWLAPVTNPMTATTYKAITGVDLIATAYYAHSANLVAQAAEVLGKKREAKTYSKLFNTVKNAFYKEFFTADGRVVYETQTAYVLALAFDLVPESKREAIAKRLDQQVQQHGDHLTTGFLGTPDLLASLSSEGYYDRAYALLTQTTYPSWLYPVTFGATTIWEHWDAILPDGTFQNPEMTSFNHYAYGAVGRWMVNEVAGLDRNQPAYKQARIAPKPGGGLHRAQASLQTPYGPLASQWHFDGDEFTLAVTVPANTSAEVVLPNAANVQASESGKAIKDAEGVISTKTLGEDLVLTIGSGSYRFSYESHDLSRQASNLAVLDEATPMQALLAAQEVQALLKESAPSLLARDFKYMSIAGKTLAQAATDFPELAGPLGEVSRNLEDINTQRWQGWIAKHKQ</sequence>
<dbReference type="GO" id="GO:0030596">
    <property type="term" value="F:alpha-L-rhamnosidase activity"/>
    <property type="evidence" value="ECO:0007669"/>
    <property type="project" value="UniProtKB-EC"/>
</dbReference>
<evidence type="ECO:0000256" key="3">
    <source>
        <dbReference type="ARBA" id="ARBA00022801"/>
    </source>
</evidence>
<evidence type="ECO:0000256" key="4">
    <source>
        <dbReference type="SAM" id="SignalP"/>
    </source>
</evidence>
<dbReference type="Gene3D" id="1.50.10.10">
    <property type="match status" value="1"/>
</dbReference>
<dbReference type="InterPro" id="IPR013737">
    <property type="entry name" value="Bac_rhamnosid_N"/>
</dbReference>
<gene>
    <name evidence="9" type="ORF">GCM10025791_49670</name>
</gene>